<accession>A0ABU3M5B8</accession>
<keyword evidence="2" id="KW-1185">Reference proteome</keyword>
<dbReference type="EMBL" id="JAVTLL010000038">
    <property type="protein sequence ID" value="MDT7846704.1"/>
    <property type="molecule type" value="Genomic_DNA"/>
</dbReference>
<reference evidence="2" key="1">
    <citation type="submission" date="2023-07" db="EMBL/GenBank/DDBJ databases">
        <title>Draft genome sequence of the endophytic actinobacterium Streptomyces justiciae WPN32, a potential antibiotic producer.</title>
        <authorList>
            <person name="Yasawong M."/>
            <person name="Pana W."/>
            <person name="Ganta P."/>
            <person name="Santapan N."/>
            <person name="Songngamsuk T."/>
            <person name="Phatcharaharikarn M."/>
            <person name="Kerdtoob S."/>
            <person name="Nantapong N."/>
        </authorList>
    </citation>
    <scope>NUCLEOTIDE SEQUENCE [LARGE SCALE GENOMIC DNA]</scope>
    <source>
        <strain evidence="2">WPN32</strain>
    </source>
</reference>
<comment type="caution">
    <text evidence="1">The sequence shown here is derived from an EMBL/GenBank/DDBJ whole genome shotgun (WGS) entry which is preliminary data.</text>
</comment>
<proteinExistence type="predicted"/>
<dbReference type="Proteomes" id="UP001257948">
    <property type="component" value="Unassembled WGS sequence"/>
</dbReference>
<protein>
    <submittedName>
        <fullName evidence="1">Uncharacterized protein</fullName>
    </submittedName>
</protein>
<evidence type="ECO:0000313" key="2">
    <source>
        <dbReference type="Proteomes" id="UP001257948"/>
    </source>
</evidence>
<gene>
    <name evidence="1" type="ORF">RQC66_38905</name>
</gene>
<sequence>MRAAHTGIGTAAWSVTVAAEYADGTVRYFTAPVTTGTASSPLTVTASTGLG</sequence>
<organism evidence="1 2">
    <name type="scientific">Streptomyces justiciae</name>
    <dbReference type="NCBI Taxonomy" id="2780140"/>
    <lineage>
        <taxon>Bacteria</taxon>
        <taxon>Bacillati</taxon>
        <taxon>Actinomycetota</taxon>
        <taxon>Actinomycetes</taxon>
        <taxon>Kitasatosporales</taxon>
        <taxon>Streptomycetaceae</taxon>
        <taxon>Streptomyces</taxon>
    </lineage>
</organism>
<evidence type="ECO:0000313" key="1">
    <source>
        <dbReference type="EMBL" id="MDT7846704.1"/>
    </source>
</evidence>
<dbReference type="RefSeq" id="WP_314206977.1">
    <property type="nucleotide sequence ID" value="NZ_JAVTLL010000038.1"/>
</dbReference>
<name>A0ABU3M5B8_9ACTN</name>